<dbReference type="GO" id="GO:0005765">
    <property type="term" value="C:lysosomal membrane"/>
    <property type="evidence" value="ECO:0007669"/>
    <property type="project" value="TreeGrafter"/>
</dbReference>
<name>A0A7E4VIK9_PANRE</name>
<comment type="similarity">
    <text evidence="6">Belongs to the LAMP family.</text>
</comment>
<accession>A0A7E4VIK9</accession>
<feature type="chain" id="PRO_5029004160" evidence="8">
    <location>
        <begin position="26"/>
        <end position="520"/>
    </location>
</feature>
<evidence type="ECO:0000256" key="2">
    <source>
        <dbReference type="ARBA" id="ARBA00022729"/>
    </source>
</evidence>
<reference evidence="10" key="2">
    <citation type="submission" date="2020-10" db="UniProtKB">
        <authorList>
            <consortium name="WormBaseParasite"/>
        </authorList>
    </citation>
    <scope>IDENTIFICATION</scope>
</reference>
<keyword evidence="9" id="KW-1185">Reference proteome</keyword>
<feature type="transmembrane region" description="Helical" evidence="7">
    <location>
        <begin position="241"/>
        <end position="264"/>
    </location>
</feature>
<sequence>MLLLQLVRAMRSFIVFATLVAVVNCASAPSGATWTVDDGHHGTCIRLQSKITLNVTYNVIPKNGEEHVTNTTLLTVDDHATVDNDKSSCGTNVALGGSDVYSQLLTLDLSHTYPGWSLTLYFTQDHKFHATTSEFVLYRVDITGNYTANEALFPNHKDQIYEYTNKIDLDDDDEATELSDVIYTNVKYSYYCNSKQTFVLNRGLRAWISFTQFHVQAFSASGTSKFLKRETCPQDQADHDLVPVIVGAVLAALVTATLVIYLVYRARQPPSVLYLTNAHSHFEDFGNPTKHHENEGFTEDSHSAGNEGIKAAGMGCPTAGTNQPACKALVLTVVSFTSRQIHCDVGVTRTSKDSRTIGDNRGQGGAGSICTVRSDPCICLLKRLATASSGEPLFQVDSVSAPRKKGVFKADVLRKLTLYPAPNLFTLATWCRKANSLVLAWDRKRLQFIVATRSSNNRMVKAISNQTIFYLNFNKRKKQQNAAVEQKRDPFDFHSEMTANDRASRLCHRPFNMRLSRGQA</sequence>
<evidence type="ECO:0000313" key="10">
    <source>
        <dbReference type="WBParaSite" id="Pan_g2093.t1"/>
    </source>
</evidence>
<dbReference type="InterPro" id="IPR002000">
    <property type="entry name" value="Lysosome-assoc_membr_glycop"/>
</dbReference>
<proteinExistence type="inferred from homology"/>
<comment type="subcellular location">
    <subcellularLocation>
        <location evidence="6">Membrane</location>
        <topology evidence="6">Single-pass type I membrane protein</topology>
    </subcellularLocation>
</comment>
<dbReference type="PROSITE" id="PS51407">
    <property type="entry name" value="LAMP_3"/>
    <property type="match status" value="1"/>
</dbReference>
<dbReference type="WBParaSite" id="Pan_g2093.t1">
    <property type="protein sequence ID" value="Pan_g2093.t1"/>
    <property type="gene ID" value="Pan_g2093"/>
</dbReference>
<feature type="signal peptide" evidence="8">
    <location>
        <begin position="1"/>
        <end position="25"/>
    </location>
</feature>
<protein>
    <submittedName>
        <fullName evidence="10">CUB domain-containing protein</fullName>
    </submittedName>
</protein>
<dbReference type="Gene3D" id="2.40.160.110">
    <property type="match status" value="1"/>
</dbReference>
<evidence type="ECO:0000256" key="5">
    <source>
        <dbReference type="ARBA" id="ARBA00023180"/>
    </source>
</evidence>
<dbReference type="GO" id="GO:0005886">
    <property type="term" value="C:plasma membrane"/>
    <property type="evidence" value="ECO:0007669"/>
    <property type="project" value="TreeGrafter"/>
</dbReference>
<evidence type="ECO:0000256" key="1">
    <source>
        <dbReference type="ARBA" id="ARBA00022692"/>
    </source>
</evidence>
<evidence type="ECO:0000256" key="6">
    <source>
        <dbReference type="PROSITE-ProRule" id="PRU00740"/>
    </source>
</evidence>
<keyword evidence="2 8" id="KW-0732">Signal</keyword>
<evidence type="ECO:0000256" key="4">
    <source>
        <dbReference type="ARBA" id="ARBA00023136"/>
    </source>
</evidence>
<evidence type="ECO:0000313" key="9">
    <source>
        <dbReference type="Proteomes" id="UP000492821"/>
    </source>
</evidence>
<evidence type="ECO:0000256" key="3">
    <source>
        <dbReference type="ARBA" id="ARBA00022989"/>
    </source>
</evidence>
<dbReference type="PANTHER" id="PTHR11506">
    <property type="entry name" value="LYSOSOME-ASSOCIATED MEMBRANE GLYCOPROTEIN"/>
    <property type="match status" value="1"/>
</dbReference>
<dbReference type="GO" id="GO:0072594">
    <property type="term" value="P:establishment of protein localization to organelle"/>
    <property type="evidence" value="ECO:0007669"/>
    <property type="project" value="TreeGrafter"/>
</dbReference>
<keyword evidence="1 6" id="KW-0812">Transmembrane</keyword>
<dbReference type="PANTHER" id="PTHR11506:SF42">
    <property type="entry name" value="LYSOSOME-ASSOCIATED MEMBRANE GLYCOPROTEIN 5"/>
    <property type="match status" value="1"/>
</dbReference>
<reference evidence="9" key="1">
    <citation type="journal article" date="2013" name="Genetics">
        <title>The draft genome and transcriptome of Panagrellus redivivus are shaped by the harsh demands of a free-living lifestyle.</title>
        <authorList>
            <person name="Srinivasan J."/>
            <person name="Dillman A.R."/>
            <person name="Macchietto M.G."/>
            <person name="Heikkinen L."/>
            <person name="Lakso M."/>
            <person name="Fracchia K.M."/>
            <person name="Antoshechkin I."/>
            <person name="Mortazavi A."/>
            <person name="Wong G."/>
            <person name="Sternberg P.W."/>
        </authorList>
    </citation>
    <scope>NUCLEOTIDE SEQUENCE [LARGE SCALE GENOMIC DNA]</scope>
    <source>
        <strain evidence="9">MT8872</strain>
    </source>
</reference>
<keyword evidence="3 7" id="KW-1133">Transmembrane helix</keyword>
<dbReference type="AlphaFoldDB" id="A0A7E4VIK9"/>
<organism evidence="9 10">
    <name type="scientific">Panagrellus redivivus</name>
    <name type="common">Microworm</name>
    <dbReference type="NCBI Taxonomy" id="6233"/>
    <lineage>
        <taxon>Eukaryota</taxon>
        <taxon>Metazoa</taxon>
        <taxon>Ecdysozoa</taxon>
        <taxon>Nematoda</taxon>
        <taxon>Chromadorea</taxon>
        <taxon>Rhabditida</taxon>
        <taxon>Tylenchina</taxon>
        <taxon>Panagrolaimomorpha</taxon>
        <taxon>Panagrolaimoidea</taxon>
        <taxon>Panagrolaimidae</taxon>
        <taxon>Panagrellus</taxon>
    </lineage>
</organism>
<comment type="caution">
    <text evidence="6">Lacks conserved residue(s) required for the propagation of feature annotation.</text>
</comment>
<keyword evidence="4 6" id="KW-0472">Membrane</keyword>
<dbReference type="GO" id="GO:0031902">
    <property type="term" value="C:late endosome membrane"/>
    <property type="evidence" value="ECO:0007669"/>
    <property type="project" value="TreeGrafter"/>
</dbReference>
<keyword evidence="5" id="KW-0325">Glycoprotein</keyword>
<evidence type="ECO:0000256" key="8">
    <source>
        <dbReference type="SAM" id="SignalP"/>
    </source>
</evidence>
<dbReference type="Proteomes" id="UP000492821">
    <property type="component" value="Unassembled WGS sequence"/>
</dbReference>
<evidence type="ECO:0000256" key="7">
    <source>
        <dbReference type="SAM" id="Phobius"/>
    </source>
</evidence>